<name>A0A1I0X140_9CELL</name>
<evidence type="ECO:0000256" key="3">
    <source>
        <dbReference type="ARBA" id="ARBA00022692"/>
    </source>
</evidence>
<keyword evidence="3 6" id="KW-0812">Transmembrane</keyword>
<protein>
    <submittedName>
        <fullName evidence="7">Membrane protein involved in the export of O-antigen and teichoic acid</fullName>
    </submittedName>
</protein>
<keyword evidence="4 6" id="KW-1133">Transmembrane helix</keyword>
<feature type="transmembrane region" description="Helical" evidence="6">
    <location>
        <begin position="46"/>
        <end position="69"/>
    </location>
</feature>
<evidence type="ECO:0000256" key="6">
    <source>
        <dbReference type="SAM" id="Phobius"/>
    </source>
</evidence>
<dbReference type="EMBL" id="FOKA01000004">
    <property type="protein sequence ID" value="SFA94729.1"/>
    <property type="molecule type" value="Genomic_DNA"/>
</dbReference>
<evidence type="ECO:0000256" key="5">
    <source>
        <dbReference type="ARBA" id="ARBA00023136"/>
    </source>
</evidence>
<evidence type="ECO:0000256" key="4">
    <source>
        <dbReference type="ARBA" id="ARBA00022989"/>
    </source>
</evidence>
<keyword evidence="2" id="KW-1003">Cell membrane</keyword>
<evidence type="ECO:0000256" key="2">
    <source>
        <dbReference type="ARBA" id="ARBA00022475"/>
    </source>
</evidence>
<feature type="transmembrane region" description="Helical" evidence="6">
    <location>
        <begin position="176"/>
        <end position="195"/>
    </location>
</feature>
<evidence type="ECO:0000313" key="8">
    <source>
        <dbReference type="Proteomes" id="UP000199012"/>
    </source>
</evidence>
<feature type="transmembrane region" description="Helical" evidence="6">
    <location>
        <begin position="288"/>
        <end position="311"/>
    </location>
</feature>
<dbReference type="Proteomes" id="UP000199012">
    <property type="component" value="Unassembled WGS sequence"/>
</dbReference>
<evidence type="ECO:0000256" key="1">
    <source>
        <dbReference type="ARBA" id="ARBA00004651"/>
    </source>
</evidence>
<feature type="transmembrane region" description="Helical" evidence="6">
    <location>
        <begin position="357"/>
        <end position="375"/>
    </location>
</feature>
<feature type="transmembrane region" description="Helical" evidence="6">
    <location>
        <begin position="323"/>
        <end position="345"/>
    </location>
</feature>
<organism evidence="7 8">
    <name type="scientific">Cellulomonas marina</name>
    <dbReference type="NCBI Taxonomy" id="988821"/>
    <lineage>
        <taxon>Bacteria</taxon>
        <taxon>Bacillati</taxon>
        <taxon>Actinomycetota</taxon>
        <taxon>Actinomycetes</taxon>
        <taxon>Micrococcales</taxon>
        <taxon>Cellulomonadaceae</taxon>
        <taxon>Cellulomonas</taxon>
    </lineage>
</organism>
<proteinExistence type="predicted"/>
<dbReference type="GO" id="GO:0005886">
    <property type="term" value="C:plasma membrane"/>
    <property type="evidence" value="ECO:0007669"/>
    <property type="project" value="UniProtKB-SubCell"/>
</dbReference>
<feature type="transmembrane region" description="Helical" evidence="6">
    <location>
        <begin position="151"/>
        <end position="170"/>
    </location>
</feature>
<feature type="transmembrane region" description="Helical" evidence="6">
    <location>
        <begin position="246"/>
        <end position="267"/>
    </location>
</feature>
<dbReference type="AlphaFoldDB" id="A0A1I0X140"/>
<dbReference type="PANTHER" id="PTHR30250">
    <property type="entry name" value="PST FAMILY PREDICTED COLANIC ACID TRANSPORTER"/>
    <property type="match status" value="1"/>
</dbReference>
<comment type="subcellular location">
    <subcellularLocation>
        <location evidence="1">Cell membrane</location>
        <topology evidence="1">Multi-pass membrane protein</topology>
    </subcellularLocation>
</comment>
<dbReference type="PANTHER" id="PTHR30250:SF11">
    <property type="entry name" value="O-ANTIGEN TRANSPORTER-RELATED"/>
    <property type="match status" value="1"/>
</dbReference>
<reference evidence="7 8" key="1">
    <citation type="submission" date="2016-10" db="EMBL/GenBank/DDBJ databases">
        <authorList>
            <person name="de Groot N.N."/>
        </authorList>
    </citation>
    <scope>NUCLEOTIDE SEQUENCE [LARGE SCALE GENOMIC DNA]</scope>
    <source>
        <strain evidence="7 8">CGMCC 4.6945</strain>
    </source>
</reference>
<evidence type="ECO:0000313" key="7">
    <source>
        <dbReference type="EMBL" id="SFA94729.1"/>
    </source>
</evidence>
<dbReference type="InterPro" id="IPR050833">
    <property type="entry name" value="Poly_Biosynth_Transport"/>
</dbReference>
<feature type="transmembrane region" description="Helical" evidence="6">
    <location>
        <begin position="81"/>
        <end position="102"/>
    </location>
</feature>
<dbReference type="STRING" id="988821.SAMN05421867_10450"/>
<keyword evidence="8" id="KW-1185">Reference proteome</keyword>
<sequence>MVKREMSAGRAMLATGASSLVLPMAALITSPLLARALNPEGRGSMSAVLSPAMLVAGLAGLGLPAATLFHTARGGMSHRAFLRVCAAAVAAGVVAALLLTLFRPPAIDAQGGIRSVYECVAWTLPAVLLVDVLRARALGYGKYGVAVAERWTAGIVRFIAVVVCFLAGWLESVVVAVLASWLPGLVVGLVLHLASGRRSTDGAALAEADAGKIASYAARSWASSVVGLALIRATEVYMAANSTATQLGLFVIAAAVADVPILALSAVRDIVVRTLSRPEVDFAARLGLMLRVVGGLSVGSSIAIVLAAPVLVPLVFGRDYGPAVAVVQVLVVATIGNSLSSVLFAGLAARDRPQAQVVAQLFGLAAMIPGLVLSVPTFGALGAAATVAVAQLVTAFAAFVITARSMAFPMMALLVPNRGDVRAVIYVLKPGKTT</sequence>
<keyword evidence="5 6" id="KW-0472">Membrane</keyword>
<gene>
    <name evidence="7" type="ORF">SAMN05421867_10450</name>
</gene>
<accession>A0A1I0X140</accession>